<dbReference type="SUPFAM" id="SSF53756">
    <property type="entry name" value="UDP-Glycosyltransferase/glycogen phosphorylase"/>
    <property type="match status" value="1"/>
</dbReference>
<evidence type="ECO:0000256" key="1">
    <source>
        <dbReference type="ARBA" id="ARBA00022679"/>
    </source>
</evidence>
<dbReference type="AlphaFoldDB" id="A0A1H5KHZ9"/>
<sequence>MSGLIVHEWLEPTGGAEKVVREMAATYSDARILTLWSDGHSEIDPSRVSETWLSRTPLRSNKALAMPLMLPTWRRQLIGEADWSLVSSHLFAHHVAFRDVRKDYEKFVYVHTPARYIWEPELDARGNSAIIRGLANVLKPIDRKRASEGAHFAANSSFVRERIRRTWNQDADIIYPPVSVSAIQCVSRWSDALGPGDADVLRKLPEEFVLSASRFVPYKRLEMAISIAEASDIPAVIAGGGPQEEALRARGEKSSIPVYFVQRPSDQLLYALYERALAYVFMAVEDFGIMPVEAMAVGTPVICGNEGGVLETVADGISGVHLKSKDTQSLQHALQTAASLDRNAIREHAKIFDAAVFRKKLVSWTGRSATIQTLEGNDEHAQR</sequence>
<dbReference type="InterPro" id="IPR001296">
    <property type="entry name" value="Glyco_trans_1"/>
</dbReference>
<reference evidence="3 4" key="1">
    <citation type="submission" date="2016-10" db="EMBL/GenBank/DDBJ databases">
        <authorList>
            <person name="de Groot N.N."/>
        </authorList>
    </citation>
    <scope>NUCLEOTIDE SEQUENCE [LARGE SCALE GENOMIC DNA]</scope>
    <source>
        <strain evidence="3 4">DSM 22274</strain>
    </source>
</reference>
<gene>
    <name evidence="3" type="ORF">SAMN04489740_2020</name>
</gene>
<organism evidence="3 4">
    <name type="scientific">Arthrobacter alpinus</name>
    <dbReference type="NCBI Taxonomy" id="656366"/>
    <lineage>
        <taxon>Bacteria</taxon>
        <taxon>Bacillati</taxon>
        <taxon>Actinomycetota</taxon>
        <taxon>Actinomycetes</taxon>
        <taxon>Micrococcales</taxon>
        <taxon>Micrococcaceae</taxon>
        <taxon>Arthrobacter</taxon>
    </lineage>
</organism>
<keyword evidence="1 3" id="KW-0808">Transferase</keyword>
<dbReference type="InterPro" id="IPR027054">
    <property type="entry name" value="ALG2"/>
</dbReference>
<dbReference type="Pfam" id="PF00534">
    <property type="entry name" value="Glycos_transf_1"/>
    <property type="match status" value="1"/>
</dbReference>
<proteinExistence type="predicted"/>
<dbReference type="Proteomes" id="UP000182725">
    <property type="component" value="Unassembled WGS sequence"/>
</dbReference>
<dbReference type="Gene3D" id="3.40.50.2000">
    <property type="entry name" value="Glycogen Phosphorylase B"/>
    <property type="match status" value="2"/>
</dbReference>
<protein>
    <submittedName>
        <fullName evidence="3">Glycosyltransferase involved in cell wall bisynthesis</fullName>
    </submittedName>
</protein>
<feature type="domain" description="Glycosyl transferase family 1" evidence="2">
    <location>
        <begin position="203"/>
        <end position="343"/>
    </location>
</feature>
<dbReference type="PANTHER" id="PTHR45918">
    <property type="entry name" value="ALPHA-1,3/1,6-MANNOSYLTRANSFERASE ALG2"/>
    <property type="match status" value="1"/>
</dbReference>
<dbReference type="EMBL" id="FNTV01000001">
    <property type="protein sequence ID" value="SEE64310.1"/>
    <property type="molecule type" value="Genomic_DNA"/>
</dbReference>
<name>A0A1H5KHZ9_9MICC</name>
<accession>A0A1H5KHZ9</accession>
<evidence type="ECO:0000313" key="3">
    <source>
        <dbReference type="EMBL" id="SEE64310.1"/>
    </source>
</evidence>
<evidence type="ECO:0000313" key="4">
    <source>
        <dbReference type="Proteomes" id="UP000182725"/>
    </source>
</evidence>
<evidence type="ECO:0000259" key="2">
    <source>
        <dbReference type="Pfam" id="PF00534"/>
    </source>
</evidence>
<dbReference type="GO" id="GO:0004378">
    <property type="term" value="F:GDP-Man:Man(1)GlcNAc(2)-PP-Dol alpha-1,3-mannosyltransferase activity"/>
    <property type="evidence" value="ECO:0007669"/>
    <property type="project" value="InterPro"/>
</dbReference>
<dbReference type="PANTHER" id="PTHR45918:SF2">
    <property type="entry name" value="ALPHA-1,3_1,6-MANNOSYLTRANSFERASE ALG2"/>
    <property type="match status" value="1"/>
</dbReference>
<dbReference type="GO" id="GO:0012505">
    <property type="term" value="C:endomembrane system"/>
    <property type="evidence" value="ECO:0007669"/>
    <property type="project" value="TreeGrafter"/>
</dbReference>